<evidence type="ECO:0000313" key="2">
    <source>
        <dbReference type="Proteomes" id="UP000319817"/>
    </source>
</evidence>
<keyword evidence="2" id="KW-1185">Reference proteome</keyword>
<proteinExistence type="predicted"/>
<accession>A0A517NZE5</accession>
<reference evidence="1 2" key="1">
    <citation type="submission" date="2019-02" db="EMBL/GenBank/DDBJ databases">
        <title>Deep-cultivation of Planctomycetes and their phenomic and genomic characterization uncovers novel biology.</title>
        <authorList>
            <person name="Wiegand S."/>
            <person name="Jogler M."/>
            <person name="Boedeker C."/>
            <person name="Pinto D."/>
            <person name="Vollmers J."/>
            <person name="Rivas-Marin E."/>
            <person name="Kohn T."/>
            <person name="Peeters S.H."/>
            <person name="Heuer A."/>
            <person name="Rast P."/>
            <person name="Oberbeckmann S."/>
            <person name="Bunk B."/>
            <person name="Jeske O."/>
            <person name="Meyerdierks A."/>
            <person name="Storesund J.E."/>
            <person name="Kallscheuer N."/>
            <person name="Luecker S."/>
            <person name="Lage O.M."/>
            <person name="Pohl T."/>
            <person name="Merkel B.J."/>
            <person name="Hornburger P."/>
            <person name="Mueller R.-W."/>
            <person name="Bruemmer F."/>
            <person name="Labrenz M."/>
            <person name="Spormann A.M."/>
            <person name="Op den Camp H."/>
            <person name="Overmann J."/>
            <person name="Amann R."/>
            <person name="Jetten M.S.M."/>
            <person name="Mascher T."/>
            <person name="Medema M.H."/>
            <person name="Devos D.P."/>
            <person name="Kaster A.-K."/>
            <person name="Ovreas L."/>
            <person name="Rohde M."/>
            <person name="Galperin M.Y."/>
            <person name="Jogler C."/>
        </authorList>
    </citation>
    <scope>NUCLEOTIDE SEQUENCE [LARGE SCALE GENOMIC DNA]</scope>
    <source>
        <strain evidence="1 2">K23_9</strain>
    </source>
</reference>
<evidence type="ECO:0000313" key="1">
    <source>
        <dbReference type="EMBL" id="QDT12496.1"/>
    </source>
</evidence>
<dbReference type="AlphaFoldDB" id="A0A517NZE5"/>
<name>A0A517NZE5_9BACT</name>
<dbReference type="EMBL" id="CP036526">
    <property type="protein sequence ID" value="QDT12496.1"/>
    <property type="molecule type" value="Genomic_DNA"/>
</dbReference>
<dbReference type="Proteomes" id="UP000319817">
    <property type="component" value="Chromosome"/>
</dbReference>
<protein>
    <submittedName>
        <fullName evidence="1">Uncharacterized protein</fullName>
    </submittedName>
</protein>
<organism evidence="1 2">
    <name type="scientific">Stieleria marina</name>
    <dbReference type="NCBI Taxonomy" id="1930275"/>
    <lineage>
        <taxon>Bacteria</taxon>
        <taxon>Pseudomonadati</taxon>
        <taxon>Planctomycetota</taxon>
        <taxon>Planctomycetia</taxon>
        <taxon>Pirellulales</taxon>
        <taxon>Pirellulaceae</taxon>
        <taxon>Stieleria</taxon>
    </lineage>
</organism>
<sequence>MENFRQRKMRVQRFERKEILSWSKGGVGFEG</sequence>
<gene>
    <name evidence="1" type="ORF">K239x_45060</name>
</gene>